<evidence type="ECO:0000256" key="3">
    <source>
        <dbReference type="ARBA" id="ARBA00022670"/>
    </source>
</evidence>
<feature type="transmembrane region" description="Helical" evidence="8">
    <location>
        <begin position="65"/>
        <end position="82"/>
    </location>
</feature>
<proteinExistence type="predicted"/>
<dbReference type="NCBIfam" id="TIGR04178">
    <property type="entry name" value="exo_archaeo"/>
    <property type="match status" value="1"/>
</dbReference>
<feature type="transmembrane region" description="Helical" evidence="8">
    <location>
        <begin position="248"/>
        <end position="268"/>
    </location>
</feature>
<feature type="transmembrane region" description="Helical" evidence="8">
    <location>
        <begin position="5"/>
        <end position="27"/>
    </location>
</feature>
<evidence type="ECO:0000256" key="7">
    <source>
        <dbReference type="ARBA" id="ARBA00023136"/>
    </source>
</evidence>
<keyword evidence="2" id="KW-1003">Cell membrane</keyword>
<evidence type="ECO:0000256" key="5">
    <source>
        <dbReference type="ARBA" id="ARBA00022801"/>
    </source>
</evidence>
<gene>
    <name evidence="10" type="ORF">UABAM_03177</name>
</gene>
<keyword evidence="5" id="KW-0378">Hydrolase</keyword>
<feature type="transmembrane region" description="Helical" evidence="8">
    <location>
        <begin position="208"/>
        <end position="236"/>
    </location>
</feature>
<dbReference type="InterPro" id="IPR014263">
    <property type="entry name" value="Methanolan_biosynth_EpsI"/>
</dbReference>
<name>A0A5S9F3L6_UABAM</name>
<evidence type="ECO:0000256" key="8">
    <source>
        <dbReference type="SAM" id="Phobius"/>
    </source>
</evidence>
<dbReference type="GO" id="GO:0008233">
    <property type="term" value="F:peptidase activity"/>
    <property type="evidence" value="ECO:0007669"/>
    <property type="project" value="UniProtKB-KW"/>
</dbReference>
<dbReference type="InterPro" id="IPR026392">
    <property type="entry name" value="Exo/Archaeosortase_dom"/>
</dbReference>
<dbReference type="NCBIfam" id="TIGR02602">
    <property type="entry name" value="8TM_EpsH"/>
    <property type="match status" value="1"/>
</dbReference>
<accession>A0A5S9F3L6</accession>
<evidence type="ECO:0000256" key="6">
    <source>
        <dbReference type="ARBA" id="ARBA00022989"/>
    </source>
</evidence>
<dbReference type="NCBIfam" id="TIGR02914">
    <property type="entry name" value="EpsI_fam"/>
    <property type="match status" value="1"/>
</dbReference>
<feature type="transmembrane region" description="Helical" evidence="8">
    <location>
        <begin position="300"/>
        <end position="319"/>
    </location>
</feature>
<evidence type="ECO:0000256" key="4">
    <source>
        <dbReference type="ARBA" id="ARBA00022692"/>
    </source>
</evidence>
<feature type="transmembrane region" description="Helical" evidence="8">
    <location>
        <begin position="143"/>
        <end position="162"/>
    </location>
</feature>
<feature type="transmembrane region" description="Helical" evidence="8">
    <location>
        <begin position="117"/>
        <end position="137"/>
    </location>
</feature>
<feature type="domain" description="Methanolan biosynthesis EpsI" evidence="9">
    <location>
        <begin position="305"/>
        <end position="497"/>
    </location>
</feature>
<reference evidence="10 11" key="1">
    <citation type="submission" date="2019-08" db="EMBL/GenBank/DDBJ databases">
        <title>Complete genome sequence of Candidatus Uab amorphum.</title>
        <authorList>
            <person name="Shiratori T."/>
            <person name="Suzuki S."/>
            <person name="Kakizawa Y."/>
            <person name="Ishida K."/>
        </authorList>
    </citation>
    <scope>NUCLEOTIDE SEQUENCE [LARGE SCALE GENOMIC DNA]</scope>
    <source>
        <strain evidence="10 11">SRT547</strain>
    </source>
</reference>
<comment type="subcellular location">
    <subcellularLocation>
        <location evidence="1">Cell membrane</location>
        <topology evidence="1">Multi-pass membrane protein</topology>
    </subcellularLocation>
</comment>
<sequence length="499" mass="56406">MRKNIIILAVAFIATLLTYIPTIDWMYQRWTSAGSYSSHGFLIPFISLWLLWYNRQAIENQELKGNWWGIAIIAFGLTIHFLSGIARIHFTSGFSIPITVAGILVLFAGVKGIRWGWFPVLYLYCMVPFPLILISFFTLKLKLLASEIAVFLLNFTGIVCIRDGSIVSFTNGQMVVGDVCSGLRSLVAMVALSLPFAYVTTTTVARKIFLVAILLPLAMLYNVLRVFFLGVITYNWGAEAATGNIHDMSGMVALFLNIITMLFISRALETPEESDVENKETQQKNTKFIPPQLVNINLKAAAAICALSLMAITTYFLLYKEYQTEGKQYAQQFPTNFGNWYTLQDYPAEQRTIELLETKDLLTRHYSSPKTPPILLALVISENSNRKVSHPPEICYKGAGCEILERFAIRLQNHDAIVLKLVNNGDHEYVIYWYKFGDKFTGNYYYHQANALMNFFSSQKGGAALVRTSIKIGNDPQHSFGSLQKFANDLYPILRKYLP</sequence>
<keyword evidence="3" id="KW-0645">Protease</keyword>
<protein>
    <submittedName>
        <fullName evidence="10">Exosortase A</fullName>
    </submittedName>
</protein>
<dbReference type="KEGG" id="uam:UABAM_03177"/>
<organism evidence="10 11">
    <name type="scientific">Uabimicrobium amorphum</name>
    <dbReference type="NCBI Taxonomy" id="2596890"/>
    <lineage>
        <taxon>Bacteria</taxon>
        <taxon>Pseudomonadati</taxon>
        <taxon>Planctomycetota</taxon>
        <taxon>Candidatus Uabimicrobiia</taxon>
        <taxon>Candidatus Uabimicrobiales</taxon>
        <taxon>Candidatus Uabimicrobiaceae</taxon>
        <taxon>Candidatus Uabimicrobium</taxon>
    </lineage>
</organism>
<evidence type="ECO:0000313" key="10">
    <source>
        <dbReference type="EMBL" id="BBM84816.1"/>
    </source>
</evidence>
<dbReference type="InterPro" id="IPR013426">
    <property type="entry name" value="EpsH-like"/>
</dbReference>
<evidence type="ECO:0000256" key="1">
    <source>
        <dbReference type="ARBA" id="ARBA00004651"/>
    </source>
</evidence>
<evidence type="ECO:0000256" key="2">
    <source>
        <dbReference type="ARBA" id="ARBA00022475"/>
    </source>
</evidence>
<evidence type="ECO:0000313" key="11">
    <source>
        <dbReference type="Proteomes" id="UP000326354"/>
    </source>
</evidence>
<dbReference type="EMBL" id="AP019860">
    <property type="protein sequence ID" value="BBM84816.1"/>
    <property type="molecule type" value="Genomic_DNA"/>
</dbReference>
<dbReference type="RefSeq" id="WP_151968947.1">
    <property type="nucleotide sequence ID" value="NZ_AP019860.1"/>
</dbReference>
<dbReference type="OrthoDB" id="9797363at2"/>
<dbReference type="InterPro" id="IPR019127">
    <property type="entry name" value="Exosortase"/>
</dbReference>
<dbReference type="Pfam" id="PF09721">
    <property type="entry name" value="Exosortase_EpsH"/>
    <property type="match status" value="1"/>
</dbReference>
<dbReference type="AlphaFoldDB" id="A0A5S9F3L6"/>
<dbReference type="GO" id="GO:0006508">
    <property type="term" value="P:proteolysis"/>
    <property type="evidence" value="ECO:0007669"/>
    <property type="project" value="UniProtKB-KW"/>
</dbReference>
<keyword evidence="11" id="KW-1185">Reference proteome</keyword>
<keyword evidence="7 8" id="KW-0472">Membrane</keyword>
<feature type="transmembrane region" description="Helical" evidence="8">
    <location>
        <begin position="88"/>
        <end position="110"/>
    </location>
</feature>
<keyword evidence="4 8" id="KW-0812">Transmembrane</keyword>
<feature type="transmembrane region" description="Helical" evidence="8">
    <location>
        <begin position="33"/>
        <end position="53"/>
    </location>
</feature>
<feature type="transmembrane region" description="Helical" evidence="8">
    <location>
        <begin position="174"/>
        <end position="196"/>
    </location>
</feature>
<dbReference type="Proteomes" id="UP000326354">
    <property type="component" value="Chromosome"/>
</dbReference>
<evidence type="ECO:0000259" key="9">
    <source>
        <dbReference type="Pfam" id="PF11984"/>
    </source>
</evidence>
<dbReference type="Pfam" id="PF11984">
    <property type="entry name" value="DUF3485"/>
    <property type="match status" value="1"/>
</dbReference>
<dbReference type="GO" id="GO:0005886">
    <property type="term" value="C:plasma membrane"/>
    <property type="evidence" value="ECO:0007669"/>
    <property type="project" value="UniProtKB-SubCell"/>
</dbReference>
<keyword evidence="6 8" id="KW-1133">Transmembrane helix</keyword>